<evidence type="ECO:0000256" key="10">
    <source>
        <dbReference type="ARBA" id="ARBA00023125"/>
    </source>
</evidence>
<gene>
    <name evidence="12 15" type="primary">dnaG</name>
    <name evidence="15" type="ORF">MoryE10_31860</name>
</gene>
<dbReference type="InterPro" id="IPR030846">
    <property type="entry name" value="DnaG_bac"/>
</dbReference>
<dbReference type="EC" id="2.7.7.101" evidence="12"/>
<dbReference type="PROSITE" id="PS50880">
    <property type="entry name" value="TOPRIM"/>
    <property type="match status" value="1"/>
</dbReference>
<keyword evidence="8 12" id="KW-0862">Zinc</keyword>
<evidence type="ECO:0000256" key="13">
    <source>
        <dbReference type="PIRNR" id="PIRNR002811"/>
    </source>
</evidence>
<reference evidence="15" key="1">
    <citation type="submission" date="2019-06" db="EMBL/GenBank/DDBJ databases">
        <title>Complete genome sequence of Methylogaea oryzae strain JCM16910.</title>
        <authorList>
            <person name="Asakawa S."/>
        </authorList>
    </citation>
    <scope>NUCLEOTIDE SEQUENCE</scope>
    <source>
        <strain evidence="15">E10</strain>
    </source>
</reference>
<sequence>MSGKIPQSFIDDLLARVDIVDLIDARVPLKKSGVNYSARCPFHNEKTPSFTVSREKQFYHCFGCGAHGTAIGFLMEHDRLGFIEAVEELAARCGLQVPRDTAPSDDAAPTRAIYELQQQAAGYYAEQLRRHPQRQRAVDYLKQRGVSGDVAARYGLGYAPPGWDNLMARFDESGLLEAGLLVNRDDGRRYDRFRDRIMFPIRDRRGRVVGFGGRVLDGGEPKYLNSPETAVFKKRREVYGLYELLKAPGKPPFILVVEGYMDVVALAQYGIPYAVAALGTATTPEHVELLFRYCSEVVFCFDGDAAGHAAGWRALEAALPHMRDGRQVRFLHVPQGHDPDTLVRQEGAESFRARIVGATPLSDYFFERLQTGLNLTEMEGRAGLVTRGREMLGKLPDGVFRQMMQARLAQVGGVARVELSAKSTTLVPQAVRRPSPRRMAPSVARRMMALVLAEPGLARSVDSALMNWLAASNDGELFFLQQLLEIAGSHPHIQASAVVERFRDTPHWDYAQSLLDEERPEGLLEAEFSGALERLRDKMRGERWDSLVAKMETQGLNAAEKAEYQGLMAERLSR</sequence>
<dbReference type="SMART" id="SM00493">
    <property type="entry name" value="TOPRIM"/>
    <property type="match status" value="1"/>
</dbReference>
<keyword evidence="16" id="KW-1185">Reference proteome</keyword>
<dbReference type="SMART" id="SM00766">
    <property type="entry name" value="DnaG_DnaB_bind"/>
    <property type="match status" value="1"/>
</dbReference>
<dbReference type="Pfam" id="PF08275">
    <property type="entry name" value="DNAG_N"/>
    <property type="match status" value="1"/>
</dbReference>
<keyword evidence="7 12" id="KW-0863">Zinc-finger</keyword>
<dbReference type="Pfam" id="PF13155">
    <property type="entry name" value="Toprim_2"/>
    <property type="match status" value="1"/>
</dbReference>
<evidence type="ECO:0000259" key="14">
    <source>
        <dbReference type="PROSITE" id="PS50880"/>
    </source>
</evidence>
<keyword evidence="2 12" id="KW-0639">Primosome</keyword>
<evidence type="ECO:0000256" key="9">
    <source>
        <dbReference type="ARBA" id="ARBA00022842"/>
    </source>
</evidence>
<evidence type="ECO:0000313" key="15">
    <source>
        <dbReference type="EMBL" id="BBL72580.1"/>
    </source>
</evidence>
<dbReference type="InterPro" id="IPR034151">
    <property type="entry name" value="TOPRIM_DnaG_bac"/>
</dbReference>
<feature type="zinc finger region" description="CHC2-type" evidence="12">
    <location>
        <begin position="40"/>
        <end position="64"/>
    </location>
</feature>
<dbReference type="CDD" id="cd03364">
    <property type="entry name" value="TOPRIM_DnaG_primases"/>
    <property type="match status" value="1"/>
</dbReference>
<dbReference type="GO" id="GO:0000428">
    <property type="term" value="C:DNA-directed RNA polymerase complex"/>
    <property type="evidence" value="ECO:0007669"/>
    <property type="project" value="UniProtKB-KW"/>
</dbReference>
<evidence type="ECO:0000256" key="6">
    <source>
        <dbReference type="ARBA" id="ARBA00022723"/>
    </source>
</evidence>
<dbReference type="Pfam" id="PF10410">
    <property type="entry name" value="DnaB_bind"/>
    <property type="match status" value="1"/>
</dbReference>
<dbReference type="GO" id="GO:0008270">
    <property type="term" value="F:zinc ion binding"/>
    <property type="evidence" value="ECO:0007669"/>
    <property type="project" value="UniProtKB-UniRule"/>
</dbReference>
<dbReference type="NCBIfam" id="TIGR01391">
    <property type="entry name" value="dnaG"/>
    <property type="match status" value="1"/>
</dbReference>
<evidence type="ECO:0000256" key="11">
    <source>
        <dbReference type="ARBA" id="ARBA00023163"/>
    </source>
</evidence>
<dbReference type="EMBL" id="AP019782">
    <property type="protein sequence ID" value="BBL72580.1"/>
    <property type="molecule type" value="Genomic_DNA"/>
</dbReference>
<evidence type="ECO:0000256" key="1">
    <source>
        <dbReference type="ARBA" id="ARBA00022478"/>
    </source>
</evidence>
<dbReference type="AlphaFoldDB" id="A0A8D4VUM7"/>
<dbReference type="InterPro" id="IPR013264">
    <property type="entry name" value="DNAG_N"/>
</dbReference>
<dbReference type="GO" id="GO:0005737">
    <property type="term" value="C:cytoplasm"/>
    <property type="evidence" value="ECO:0007669"/>
    <property type="project" value="TreeGrafter"/>
</dbReference>
<dbReference type="SMART" id="SM00400">
    <property type="entry name" value="ZnF_CHCC"/>
    <property type="match status" value="1"/>
</dbReference>
<comment type="subunit">
    <text evidence="12">Monomer. Interacts with DnaB.</text>
</comment>
<dbReference type="PANTHER" id="PTHR30313:SF2">
    <property type="entry name" value="DNA PRIMASE"/>
    <property type="match status" value="1"/>
</dbReference>
<name>A0A8D4VUM7_9GAMM</name>
<dbReference type="GO" id="GO:0003899">
    <property type="term" value="F:DNA-directed RNA polymerase activity"/>
    <property type="evidence" value="ECO:0007669"/>
    <property type="project" value="UniProtKB-UniRule"/>
</dbReference>
<evidence type="ECO:0000256" key="4">
    <source>
        <dbReference type="ARBA" id="ARBA00022695"/>
    </source>
</evidence>
<evidence type="ECO:0000313" key="16">
    <source>
        <dbReference type="Proteomes" id="UP000824988"/>
    </source>
</evidence>
<evidence type="ECO:0000256" key="5">
    <source>
        <dbReference type="ARBA" id="ARBA00022705"/>
    </source>
</evidence>
<dbReference type="InterPro" id="IPR050219">
    <property type="entry name" value="DnaG_primase"/>
</dbReference>
<dbReference type="FunFam" id="3.40.1360.10:FF:000002">
    <property type="entry name" value="DNA primase"/>
    <property type="match status" value="1"/>
</dbReference>
<comment type="cofactor">
    <cofactor evidence="12 13">
        <name>Zn(2+)</name>
        <dbReference type="ChEBI" id="CHEBI:29105"/>
    </cofactor>
    <text evidence="12 13">Binds 1 zinc ion per monomer.</text>
</comment>
<dbReference type="Proteomes" id="UP000824988">
    <property type="component" value="Chromosome"/>
</dbReference>
<dbReference type="InterPro" id="IPR013173">
    <property type="entry name" value="DNA_primase_DnaG_DnaB-bd_dom"/>
</dbReference>
<keyword evidence="3 12" id="KW-0808">Transferase</keyword>
<keyword evidence="6 12" id="KW-0479">Metal-binding</keyword>
<dbReference type="InterPro" id="IPR019475">
    <property type="entry name" value="DNA_primase_DnaB-bd"/>
</dbReference>
<keyword evidence="9" id="KW-0460">Magnesium</keyword>
<evidence type="ECO:0000256" key="12">
    <source>
        <dbReference type="HAMAP-Rule" id="MF_00974"/>
    </source>
</evidence>
<dbReference type="InterPro" id="IPR002694">
    <property type="entry name" value="Znf_CHC2"/>
</dbReference>
<dbReference type="FunFam" id="3.90.580.10:FF:000001">
    <property type="entry name" value="DNA primase"/>
    <property type="match status" value="1"/>
</dbReference>
<evidence type="ECO:0000256" key="7">
    <source>
        <dbReference type="ARBA" id="ARBA00022771"/>
    </source>
</evidence>
<dbReference type="Pfam" id="PF01807">
    <property type="entry name" value="Zn_ribbon_DnaG"/>
    <property type="match status" value="1"/>
</dbReference>
<dbReference type="PIRSF" id="PIRSF002811">
    <property type="entry name" value="DnaG"/>
    <property type="match status" value="1"/>
</dbReference>
<dbReference type="GO" id="GO:0003677">
    <property type="term" value="F:DNA binding"/>
    <property type="evidence" value="ECO:0007669"/>
    <property type="project" value="UniProtKB-KW"/>
</dbReference>
<comment type="similarity">
    <text evidence="12 13">Belongs to the DnaG primase family.</text>
</comment>
<dbReference type="GO" id="GO:1990077">
    <property type="term" value="C:primosome complex"/>
    <property type="evidence" value="ECO:0007669"/>
    <property type="project" value="UniProtKB-KW"/>
</dbReference>
<keyword evidence="4 12" id="KW-0548">Nucleotidyltransferase</keyword>
<dbReference type="PANTHER" id="PTHR30313">
    <property type="entry name" value="DNA PRIMASE"/>
    <property type="match status" value="1"/>
</dbReference>
<keyword evidence="5 12" id="KW-0235">DNA replication</keyword>
<comment type="catalytic activity">
    <reaction evidence="12">
        <text>ssDNA + n NTP = ssDNA/pppN(pN)n-1 hybrid + (n-1) diphosphate.</text>
        <dbReference type="EC" id="2.7.7.101"/>
    </reaction>
</comment>
<keyword evidence="1 12" id="KW-0240">DNA-directed RNA polymerase</keyword>
<proteinExistence type="inferred from homology"/>
<dbReference type="GO" id="GO:0006269">
    <property type="term" value="P:DNA replication, synthesis of primer"/>
    <property type="evidence" value="ECO:0007669"/>
    <property type="project" value="UniProtKB-UniRule"/>
</dbReference>
<evidence type="ECO:0000256" key="3">
    <source>
        <dbReference type="ARBA" id="ARBA00022679"/>
    </source>
</evidence>
<evidence type="ECO:0000256" key="2">
    <source>
        <dbReference type="ARBA" id="ARBA00022515"/>
    </source>
</evidence>
<dbReference type="KEGG" id="moz:MoryE10_31860"/>
<keyword evidence="10 12" id="KW-0238">DNA-binding</keyword>
<comment type="function">
    <text evidence="12 13">RNA polymerase that catalyzes the synthesis of short RNA molecules used as primers for DNA polymerase during DNA replication.</text>
</comment>
<protein>
    <recommendedName>
        <fullName evidence="12 13">DNA primase</fullName>
        <ecNumber evidence="12">2.7.7.101</ecNumber>
    </recommendedName>
</protein>
<keyword evidence="11 12" id="KW-0804">Transcription</keyword>
<dbReference type="InterPro" id="IPR006171">
    <property type="entry name" value="TOPRIM_dom"/>
</dbReference>
<dbReference type="RefSeq" id="WP_221047638.1">
    <property type="nucleotide sequence ID" value="NZ_AP019782.1"/>
</dbReference>
<organism evidence="15 16">
    <name type="scientific">Methylogaea oryzae</name>
    <dbReference type="NCBI Taxonomy" id="1295382"/>
    <lineage>
        <taxon>Bacteria</taxon>
        <taxon>Pseudomonadati</taxon>
        <taxon>Pseudomonadota</taxon>
        <taxon>Gammaproteobacteria</taxon>
        <taxon>Methylococcales</taxon>
        <taxon>Methylococcaceae</taxon>
        <taxon>Methylogaea</taxon>
    </lineage>
</organism>
<accession>A0A8D4VUM7</accession>
<evidence type="ECO:0000256" key="8">
    <source>
        <dbReference type="ARBA" id="ARBA00022833"/>
    </source>
</evidence>
<dbReference type="InterPro" id="IPR006295">
    <property type="entry name" value="DNA_primase_DnaG"/>
</dbReference>
<dbReference type="Pfam" id="PF08278">
    <property type="entry name" value="DnaG_DnaB_bind"/>
    <property type="match status" value="1"/>
</dbReference>
<feature type="domain" description="Toprim" evidence="14">
    <location>
        <begin position="252"/>
        <end position="334"/>
    </location>
</feature>
<comment type="domain">
    <text evidence="12">Contains an N-terminal zinc-binding domain, a central core domain that contains the primase activity, and a C-terminal DnaB-binding domain.</text>
</comment>
<dbReference type="FunFam" id="3.90.980.10:FF:000001">
    <property type="entry name" value="DNA primase"/>
    <property type="match status" value="1"/>
</dbReference>
<dbReference type="HAMAP" id="MF_00974">
    <property type="entry name" value="DNA_primase_DnaG"/>
    <property type="match status" value="1"/>
</dbReference>